<dbReference type="InterPro" id="IPR038071">
    <property type="entry name" value="UROD/MetE-like_sf"/>
</dbReference>
<reference evidence="2" key="2">
    <citation type="journal article" date="2021" name="Sci. Rep.">
        <title>The distribution of antibiotic resistance genes in chicken gut microbiota commensals.</title>
        <authorList>
            <person name="Juricova H."/>
            <person name="Matiasovicova J."/>
            <person name="Kubasova T."/>
            <person name="Cejkova D."/>
            <person name="Rychlik I."/>
        </authorList>
    </citation>
    <scope>NUCLEOTIDE SEQUENCE</scope>
    <source>
        <strain evidence="2">An559</strain>
    </source>
</reference>
<organism evidence="2 3">
    <name type="scientific">Merdimmobilis hominis</name>
    <dbReference type="NCBI Taxonomy" id="2897707"/>
    <lineage>
        <taxon>Bacteria</taxon>
        <taxon>Bacillati</taxon>
        <taxon>Bacillota</taxon>
        <taxon>Clostridia</taxon>
        <taxon>Eubacteriales</taxon>
        <taxon>Oscillospiraceae</taxon>
        <taxon>Merdimmobilis</taxon>
    </lineage>
</organism>
<dbReference type="Gene3D" id="3.20.20.210">
    <property type="match status" value="1"/>
</dbReference>
<evidence type="ECO:0000313" key="2">
    <source>
        <dbReference type="EMBL" id="MBM6920442.1"/>
    </source>
</evidence>
<proteinExistence type="predicted"/>
<evidence type="ECO:0000259" key="1">
    <source>
        <dbReference type="Pfam" id="PF01208"/>
    </source>
</evidence>
<dbReference type="GO" id="GO:0004853">
    <property type="term" value="F:uroporphyrinogen decarboxylase activity"/>
    <property type="evidence" value="ECO:0007669"/>
    <property type="project" value="InterPro"/>
</dbReference>
<dbReference type="RefSeq" id="WP_204445297.1">
    <property type="nucleotide sequence ID" value="NZ_JACJKY010000005.1"/>
</dbReference>
<feature type="domain" description="Uroporphyrinogen decarboxylase (URO-D)" evidence="1">
    <location>
        <begin position="31"/>
        <end position="157"/>
    </location>
</feature>
<reference evidence="2" key="1">
    <citation type="submission" date="2020-08" db="EMBL/GenBank/DDBJ databases">
        <authorList>
            <person name="Cejkova D."/>
            <person name="Kubasova T."/>
            <person name="Jahodarova E."/>
            <person name="Rychlik I."/>
        </authorList>
    </citation>
    <scope>NUCLEOTIDE SEQUENCE</scope>
    <source>
        <strain evidence="2">An559</strain>
    </source>
</reference>
<name>A0A939BDX8_9FIRM</name>
<dbReference type="InterPro" id="IPR000257">
    <property type="entry name" value="Uroporphyrinogen_deCOase"/>
</dbReference>
<evidence type="ECO:0000313" key="3">
    <source>
        <dbReference type="Proteomes" id="UP000774750"/>
    </source>
</evidence>
<protein>
    <recommendedName>
        <fullName evidence="1">Uroporphyrinogen decarboxylase (URO-D) domain-containing protein</fullName>
    </recommendedName>
</protein>
<dbReference type="Pfam" id="PF01208">
    <property type="entry name" value="URO-D"/>
    <property type="match status" value="1"/>
</dbReference>
<dbReference type="EMBL" id="JACJKY010000005">
    <property type="protein sequence ID" value="MBM6920442.1"/>
    <property type="molecule type" value="Genomic_DNA"/>
</dbReference>
<accession>A0A939BDX8</accession>
<keyword evidence="3" id="KW-1185">Reference proteome</keyword>
<gene>
    <name evidence="2" type="ORF">H6A12_04640</name>
</gene>
<dbReference type="GO" id="GO:0006779">
    <property type="term" value="P:porphyrin-containing compound biosynthetic process"/>
    <property type="evidence" value="ECO:0007669"/>
    <property type="project" value="InterPro"/>
</dbReference>
<dbReference type="SUPFAM" id="SSF51726">
    <property type="entry name" value="UROD/MetE-like"/>
    <property type="match status" value="1"/>
</dbReference>
<comment type="caution">
    <text evidence="2">The sequence shown here is derived from an EMBL/GenBank/DDBJ whole genome shotgun (WGS) entry which is preliminary data.</text>
</comment>
<sequence length="160" mass="18427">MTQRENILRTIRFERPDHIPMIFAVNPACYEHYKPSYQRMMKLARDKGKIVHMHSDGDIRLLIDELIDGGVDIINLQDLVNGVDWIAERFKGRVCIDLDIDRQSVTPYGTPEDIDRLIRTEVETLSSKDGGLMMIYGLYPGVPIENVKALMDAMERYMGL</sequence>
<dbReference type="AlphaFoldDB" id="A0A939BDX8"/>
<dbReference type="Proteomes" id="UP000774750">
    <property type="component" value="Unassembled WGS sequence"/>
</dbReference>